<dbReference type="AlphaFoldDB" id="E9SB36"/>
<dbReference type="Proteomes" id="UP000004259">
    <property type="component" value="Unassembled WGS sequence"/>
</dbReference>
<accession>E9SB36</accession>
<organism evidence="2 3">
    <name type="scientific">Ruminococcus albus 8</name>
    <dbReference type="NCBI Taxonomy" id="246199"/>
    <lineage>
        <taxon>Bacteria</taxon>
        <taxon>Bacillati</taxon>
        <taxon>Bacillota</taxon>
        <taxon>Clostridia</taxon>
        <taxon>Eubacteriales</taxon>
        <taxon>Oscillospiraceae</taxon>
        <taxon>Ruminococcus</taxon>
    </lineage>
</organism>
<gene>
    <name evidence="2" type="ORF">CUS_8149</name>
</gene>
<dbReference type="Pfam" id="PF12706">
    <property type="entry name" value="Lactamase_B_2"/>
    <property type="match status" value="1"/>
</dbReference>
<dbReference type="EMBL" id="ADKM02000062">
    <property type="protein sequence ID" value="EGC03681.1"/>
    <property type="molecule type" value="Genomic_DNA"/>
</dbReference>
<dbReference type="Gene3D" id="3.60.15.10">
    <property type="entry name" value="Ribonuclease Z/Hydroxyacylglutathione hydrolase-like"/>
    <property type="match status" value="1"/>
</dbReference>
<reference evidence="2 3" key="1">
    <citation type="submission" date="2011-02" db="EMBL/GenBank/DDBJ databases">
        <authorList>
            <person name="Nelson K.E."/>
            <person name="Sutton G."/>
            <person name="Torralba M."/>
            <person name="Durkin S."/>
            <person name="Harkins D."/>
            <person name="Montgomery R."/>
            <person name="Ziemer C."/>
            <person name="Klaassens E."/>
            <person name="Ocuiv P."/>
            <person name="Morrison M."/>
        </authorList>
    </citation>
    <scope>NUCLEOTIDE SEQUENCE [LARGE SCALE GENOMIC DNA]</scope>
    <source>
        <strain evidence="2 3">8</strain>
    </source>
</reference>
<dbReference type="OrthoDB" id="9781189at2"/>
<evidence type="ECO:0000259" key="1">
    <source>
        <dbReference type="SMART" id="SM00849"/>
    </source>
</evidence>
<dbReference type="STRING" id="246199.CUS_8149"/>
<evidence type="ECO:0000313" key="2">
    <source>
        <dbReference type="EMBL" id="EGC03681.1"/>
    </source>
</evidence>
<protein>
    <submittedName>
        <fullName evidence="2">Metallo-beta-lactamase domain protein</fullName>
    </submittedName>
</protein>
<dbReference type="PANTHER" id="PTHR47619:SF1">
    <property type="entry name" value="EXODEOXYRIBONUCLEASE WALJ"/>
    <property type="match status" value="1"/>
</dbReference>
<dbReference type="InterPro" id="IPR001279">
    <property type="entry name" value="Metallo-B-lactamas"/>
</dbReference>
<sequence>MVKMFPLFSSSSGNSTYIGDENSGILIDAGVSCKRIVTSLADRGIESKAVQAIFITHTHSDHITGLKVLSKKLGVPVYSLRGNLEILARNDKVSAASDLIEMNDRPVQVGGFEVTAFDTPHDTPVSCGFRATAPDGKNCAVCTDLGHVTADIHAELAKCRLVLLESNYDPKMLKNSPYPPDLRARIASDHGHLSNSDCGKELAKLVKDGVYSFVLGHISPHNNTPELAEKCAVGALADFERGDDYLLSVAGIEGLKRAVLF</sequence>
<dbReference type="eggNOG" id="COG1235">
    <property type="taxonomic scope" value="Bacteria"/>
</dbReference>
<dbReference type="PANTHER" id="PTHR47619">
    <property type="entry name" value="METALLO-HYDROLASE YYCJ-RELATED"/>
    <property type="match status" value="1"/>
</dbReference>
<proteinExistence type="predicted"/>
<dbReference type="RefSeq" id="WP_002848529.1">
    <property type="nucleotide sequence ID" value="NZ_ADKM02000062.1"/>
</dbReference>
<feature type="domain" description="Metallo-beta-lactamase" evidence="1">
    <location>
        <begin position="12"/>
        <end position="190"/>
    </location>
</feature>
<comment type="caution">
    <text evidence="2">The sequence shown here is derived from an EMBL/GenBank/DDBJ whole genome shotgun (WGS) entry which is preliminary data.</text>
</comment>
<keyword evidence="3" id="KW-1185">Reference proteome</keyword>
<dbReference type="InterPro" id="IPR036866">
    <property type="entry name" value="RibonucZ/Hydroxyglut_hydro"/>
</dbReference>
<evidence type="ECO:0000313" key="3">
    <source>
        <dbReference type="Proteomes" id="UP000004259"/>
    </source>
</evidence>
<dbReference type="InterPro" id="IPR052533">
    <property type="entry name" value="WalJ/YycJ-like"/>
</dbReference>
<dbReference type="SUPFAM" id="SSF56281">
    <property type="entry name" value="Metallo-hydrolase/oxidoreductase"/>
    <property type="match status" value="1"/>
</dbReference>
<dbReference type="SMART" id="SM00849">
    <property type="entry name" value="Lactamase_B"/>
    <property type="match status" value="1"/>
</dbReference>
<name>E9SB36_RUMAL</name>